<evidence type="ECO:0000259" key="12">
    <source>
        <dbReference type="PROSITE" id="PS50885"/>
    </source>
</evidence>
<dbReference type="InterPro" id="IPR003660">
    <property type="entry name" value="HAMP_dom"/>
</dbReference>
<dbReference type="InterPro" id="IPR000014">
    <property type="entry name" value="PAS"/>
</dbReference>
<dbReference type="SUPFAM" id="SSF47384">
    <property type="entry name" value="Homodimeric domain of signal transducing histidine kinase"/>
    <property type="match status" value="1"/>
</dbReference>
<evidence type="ECO:0000256" key="6">
    <source>
        <dbReference type="ARBA" id="ARBA00022777"/>
    </source>
</evidence>
<dbReference type="FunFam" id="3.30.565.10:FF:000006">
    <property type="entry name" value="Sensor histidine kinase WalK"/>
    <property type="match status" value="1"/>
</dbReference>
<evidence type="ECO:0000313" key="14">
    <source>
        <dbReference type="Proteomes" id="UP000811899"/>
    </source>
</evidence>
<name>A0AAW4L016_9BACT</name>
<keyword evidence="14" id="KW-1185">Reference proteome</keyword>
<dbReference type="GO" id="GO:0007234">
    <property type="term" value="P:osmosensory signaling via phosphorelay pathway"/>
    <property type="evidence" value="ECO:0007669"/>
    <property type="project" value="TreeGrafter"/>
</dbReference>
<sequence length="629" mass="69563">MKLQFSIKSIKFRFFSTIALVLLAGTLALSAIIAVNEGVNQQSVLTQKGKGIAQYVSKLCLDALIMGNTVQIDSIVNEARYDEEILYIIIRDNSGKILTSQFASINYSSPHLEHIKFMLHDIHNVPQILEFIEKNESSVVLTSPITTGTETLGQVVVCLTKHNIISNIKNTISVIIVLNIAITIVLAILLFIVSGRLIFEPVSELANASRKLAKGDLTTRIDMHAVGEMQLLIDSFNQMAKDLQQTTVSKEYVNNIIKSMTEALLIISPDHSILDANYAAYKLLGYEPGELTGADAGKIFYDVLPAQVPTTADQGQKISTETCCQRKDGQIVPIYFTASVMPDNEGMIQGIVCTALDISPIKQVAEQLTAMNKTLQLEVEQRKQAQEEAFGLNKDLECQKTALELANLELESFSYSVSHDLRAPLRHINGFTNILREDYRDRLDDNGRDFLDRICAASSRMGVMIDDLLRFSRVSRAEMNVVDVDLSACAHKLATMFQESDPDRTTRFDIAEGLTTKGDASLLEMVLQNLIGNAWKYSSLTPEAVIAVGKIPSKSNDILYVKDNGVGFDMVYKDKLFTAFQRLHGKEYEGTGIGLATVHRIIERHGGKIWAESEVGKGATFYFSLDSAA</sequence>
<dbReference type="InterPro" id="IPR003661">
    <property type="entry name" value="HisK_dim/P_dom"/>
</dbReference>
<dbReference type="GO" id="GO:0000155">
    <property type="term" value="F:phosphorelay sensor kinase activity"/>
    <property type="evidence" value="ECO:0007669"/>
    <property type="project" value="InterPro"/>
</dbReference>
<dbReference type="Gene3D" id="6.10.340.10">
    <property type="match status" value="1"/>
</dbReference>
<feature type="transmembrane region" description="Helical" evidence="8">
    <location>
        <begin position="172"/>
        <end position="193"/>
    </location>
</feature>
<dbReference type="Gene3D" id="3.30.565.10">
    <property type="entry name" value="Histidine kinase-like ATPase, C-terminal domain"/>
    <property type="match status" value="1"/>
</dbReference>
<keyword evidence="6" id="KW-0418">Kinase</keyword>
<dbReference type="SMART" id="SM00304">
    <property type="entry name" value="HAMP"/>
    <property type="match status" value="1"/>
</dbReference>
<dbReference type="InterPro" id="IPR005467">
    <property type="entry name" value="His_kinase_dom"/>
</dbReference>
<feature type="domain" description="PAS" evidence="10">
    <location>
        <begin position="249"/>
        <end position="304"/>
    </location>
</feature>
<protein>
    <recommendedName>
        <fullName evidence="3">histidine kinase</fullName>
        <ecNumber evidence="3">2.7.13.3</ecNumber>
    </recommendedName>
</protein>
<reference evidence="13 14" key="1">
    <citation type="submission" date="2021-05" db="EMBL/GenBank/DDBJ databases">
        <title>The draft genome of Geobacter pelophilus DSM 12255.</title>
        <authorList>
            <person name="Xu Z."/>
            <person name="Masuda Y."/>
            <person name="Itoh H."/>
            <person name="Senoo K."/>
        </authorList>
    </citation>
    <scope>NUCLEOTIDE SEQUENCE [LARGE SCALE GENOMIC DNA]</scope>
    <source>
        <strain evidence="13 14">DSM 12255</strain>
    </source>
</reference>
<dbReference type="GO" id="GO:0000156">
    <property type="term" value="F:phosphorelay response regulator activity"/>
    <property type="evidence" value="ECO:0007669"/>
    <property type="project" value="TreeGrafter"/>
</dbReference>
<organism evidence="13 14">
    <name type="scientific">Geoanaerobacter pelophilus</name>
    <dbReference type="NCBI Taxonomy" id="60036"/>
    <lineage>
        <taxon>Bacteria</taxon>
        <taxon>Pseudomonadati</taxon>
        <taxon>Thermodesulfobacteriota</taxon>
        <taxon>Desulfuromonadia</taxon>
        <taxon>Geobacterales</taxon>
        <taxon>Geobacteraceae</taxon>
        <taxon>Geoanaerobacter</taxon>
    </lineage>
</organism>
<dbReference type="Pfam" id="PF13426">
    <property type="entry name" value="PAS_9"/>
    <property type="match status" value="1"/>
</dbReference>
<keyword evidence="7 8" id="KW-0472">Membrane</keyword>
<dbReference type="InterPro" id="IPR004358">
    <property type="entry name" value="Sig_transdc_His_kin-like_C"/>
</dbReference>
<proteinExistence type="predicted"/>
<dbReference type="EMBL" id="JAHCVJ010000002">
    <property type="protein sequence ID" value="MBT0664004.1"/>
    <property type="molecule type" value="Genomic_DNA"/>
</dbReference>
<evidence type="ECO:0000259" key="10">
    <source>
        <dbReference type="PROSITE" id="PS50112"/>
    </source>
</evidence>
<dbReference type="CDD" id="cd00130">
    <property type="entry name" value="PAS"/>
    <property type="match status" value="1"/>
</dbReference>
<dbReference type="CDD" id="cd00082">
    <property type="entry name" value="HisKA"/>
    <property type="match status" value="1"/>
</dbReference>
<dbReference type="PROSITE" id="PS50112">
    <property type="entry name" value="PAS"/>
    <property type="match status" value="1"/>
</dbReference>
<evidence type="ECO:0000256" key="5">
    <source>
        <dbReference type="ARBA" id="ARBA00022679"/>
    </source>
</evidence>
<comment type="caution">
    <text evidence="13">The sequence shown here is derived from an EMBL/GenBank/DDBJ whole genome shotgun (WGS) entry which is preliminary data.</text>
</comment>
<dbReference type="SMART" id="SM00387">
    <property type="entry name" value="HATPase_c"/>
    <property type="match status" value="1"/>
</dbReference>
<dbReference type="SMART" id="SM00086">
    <property type="entry name" value="PAC"/>
    <property type="match status" value="1"/>
</dbReference>
<dbReference type="GO" id="GO:0030295">
    <property type="term" value="F:protein kinase activator activity"/>
    <property type="evidence" value="ECO:0007669"/>
    <property type="project" value="TreeGrafter"/>
</dbReference>
<dbReference type="InterPro" id="IPR003594">
    <property type="entry name" value="HATPase_dom"/>
</dbReference>
<dbReference type="InterPro" id="IPR035965">
    <property type="entry name" value="PAS-like_dom_sf"/>
</dbReference>
<feature type="domain" description="Histidine kinase" evidence="9">
    <location>
        <begin position="416"/>
        <end position="629"/>
    </location>
</feature>
<dbReference type="NCBIfam" id="TIGR00229">
    <property type="entry name" value="sensory_box"/>
    <property type="match status" value="1"/>
</dbReference>
<dbReference type="InterPro" id="IPR000700">
    <property type="entry name" value="PAS-assoc_C"/>
</dbReference>
<dbReference type="InterPro" id="IPR001610">
    <property type="entry name" value="PAC"/>
</dbReference>
<keyword evidence="5" id="KW-0808">Transferase</keyword>
<dbReference type="Gene3D" id="1.10.287.130">
    <property type="match status" value="1"/>
</dbReference>
<dbReference type="PROSITE" id="PS50113">
    <property type="entry name" value="PAC"/>
    <property type="match status" value="1"/>
</dbReference>
<dbReference type="Pfam" id="PF00512">
    <property type="entry name" value="HisKA"/>
    <property type="match status" value="1"/>
</dbReference>
<evidence type="ECO:0000259" key="11">
    <source>
        <dbReference type="PROSITE" id="PS50113"/>
    </source>
</evidence>
<dbReference type="Proteomes" id="UP000811899">
    <property type="component" value="Unassembled WGS sequence"/>
</dbReference>
<evidence type="ECO:0000256" key="3">
    <source>
        <dbReference type="ARBA" id="ARBA00012438"/>
    </source>
</evidence>
<dbReference type="Pfam" id="PF00672">
    <property type="entry name" value="HAMP"/>
    <property type="match status" value="1"/>
</dbReference>
<evidence type="ECO:0000256" key="2">
    <source>
        <dbReference type="ARBA" id="ARBA00004370"/>
    </source>
</evidence>
<comment type="subcellular location">
    <subcellularLocation>
        <location evidence="2">Membrane</location>
    </subcellularLocation>
</comment>
<accession>A0AAW4L016</accession>
<feature type="domain" description="PAC" evidence="11">
    <location>
        <begin position="318"/>
        <end position="370"/>
    </location>
</feature>
<dbReference type="PANTHER" id="PTHR42878:SF15">
    <property type="entry name" value="BACTERIOPHYTOCHROME"/>
    <property type="match status" value="1"/>
</dbReference>
<dbReference type="AlphaFoldDB" id="A0AAW4L016"/>
<dbReference type="Gene3D" id="3.30.450.20">
    <property type="entry name" value="PAS domain"/>
    <property type="match status" value="1"/>
</dbReference>
<dbReference type="InterPro" id="IPR036097">
    <property type="entry name" value="HisK_dim/P_sf"/>
</dbReference>
<dbReference type="SUPFAM" id="SSF158472">
    <property type="entry name" value="HAMP domain-like"/>
    <property type="match status" value="1"/>
</dbReference>
<keyword evidence="8" id="KW-1133">Transmembrane helix</keyword>
<evidence type="ECO:0000256" key="8">
    <source>
        <dbReference type="SAM" id="Phobius"/>
    </source>
</evidence>
<dbReference type="PANTHER" id="PTHR42878">
    <property type="entry name" value="TWO-COMPONENT HISTIDINE KINASE"/>
    <property type="match status" value="1"/>
</dbReference>
<dbReference type="PROSITE" id="PS50109">
    <property type="entry name" value="HIS_KIN"/>
    <property type="match status" value="1"/>
</dbReference>
<dbReference type="PROSITE" id="PS50885">
    <property type="entry name" value="HAMP"/>
    <property type="match status" value="1"/>
</dbReference>
<dbReference type="SUPFAM" id="SSF55874">
    <property type="entry name" value="ATPase domain of HSP90 chaperone/DNA topoisomerase II/histidine kinase"/>
    <property type="match status" value="1"/>
</dbReference>
<gene>
    <name evidence="13" type="ORF">KI809_06785</name>
</gene>
<dbReference type="Pfam" id="PF02518">
    <property type="entry name" value="HATPase_c"/>
    <property type="match status" value="1"/>
</dbReference>
<evidence type="ECO:0000256" key="1">
    <source>
        <dbReference type="ARBA" id="ARBA00000085"/>
    </source>
</evidence>
<evidence type="ECO:0000256" key="7">
    <source>
        <dbReference type="ARBA" id="ARBA00023136"/>
    </source>
</evidence>
<feature type="domain" description="HAMP" evidence="12">
    <location>
        <begin position="196"/>
        <end position="248"/>
    </location>
</feature>
<dbReference type="InterPro" id="IPR050351">
    <property type="entry name" value="BphY/WalK/GraS-like"/>
</dbReference>
<dbReference type="FunFam" id="1.10.287.130:FF:000070">
    <property type="entry name" value="Histidine kinase sensor protein"/>
    <property type="match status" value="1"/>
</dbReference>
<comment type="catalytic activity">
    <reaction evidence="1">
        <text>ATP + protein L-histidine = ADP + protein N-phospho-L-histidine.</text>
        <dbReference type="EC" id="2.7.13.3"/>
    </reaction>
</comment>
<dbReference type="GO" id="GO:0016020">
    <property type="term" value="C:membrane"/>
    <property type="evidence" value="ECO:0007669"/>
    <property type="project" value="UniProtKB-SubCell"/>
</dbReference>
<dbReference type="PRINTS" id="PR00344">
    <property type="entry name" value="BCTRLSENSOR"/>
</dbReference>
<keyword evidence="4" id="KW-0597">Phosphoprotein</keyword>
<dbReference type="RefSeq" id="WP_214170776.1">
    <property type="nucleotide sequence ID" value="NZ_JAHCVJ010000002.1"/>
</dbReference>
<dbReference type="CDD" id="cd06225">
    <property type="entry name" value="HAMP"/>
    <property type="match status" value="1"/>
</dbReference>
<dbReference type="SMART" id="SM00091">
    <property type="entry name" value="PAS"/>
    <property type="match status" value="1"/>
</dbReference>
<dbReference type="InterPro" id="IPR036890">
    <property type="entry name" value="HATPase_C_sf"/>
</dbReference>
<evidence type="ECO:0000259" key="9">
    <source>
        <dbReference type="PROSITE" id="PS50109"/>
    </source>
</evidence>
<dbReference type="EC" id="2.7.13.3" evidence="3"/>
<evidence type="ECO:0000313" key="13">
    <source>
        <dbReference type="EMBL" id="MBT0664004.1"/>
    </source>
</evidence>
<dbReference type="SUPFAM" id="SSF55785">
    <property type="entry name" value="PYP-like sensor domain (PAS domain)"/>
    <property type="match status" value="1"/>
</dbReference>
<evidence type="ECO:0000256" key="4">
    <source>
        <dbReference type="ARBA" id="ARBA00022553"/>
    </source>
</evidence>
<keyword evidence="8" id="KW-0812">Transmembrane</keyword>
<dbReference type="SMART" id="SM00388">
    <property type="entry name" value="HisKA"/>
    <property type="match status" value="1"/>
</dbReference>